<evidence type="ECO:0000313" key="1">
    <source>
        <dbReference type="EMBL" id="PZD80241.1"/>
    </source>
</evidence>
<proteinExistence type="predicted"/>
<dbReference type="Proteomes" id="UP000248886">
    <property type="component" value="Unassembled WGS sequence"/>
</dbReference>
<sequence>MADSIMCIETLYNCLVRTHMKRLDLLNRLSALEQKGLVVYSRRDLEKIFPEEEEKALEKSLQRMCQDNLLVRAARGIYVFGPAVPRHRGWLIERIAQALRPGDFNYVSLESILSEYGVISQIPVDRLTVMTTGAKGLHKTPFGVIEFTHTKRTIPDLLERTLVVKGRPLRIARKQAAIQDLHRVGRNIDLIDRDEVDDE</sequence>
<gene>
    <name evidence="1" type="ORF">DN052_13510</name>
</gene>
<dbReference type="AlphaFoldDB" id="A0A2W1KLL3"/>
<dbReference type="RefSeq" id="WP_081033197.1">
    <property type="nucleotide sequence ID" value="NZ_JANJGT010000015.1"/>
</dbReference>
<evidence type="ECO:0000313" key="2">
    <source>
        <dbReference type="Proteomes" id="UP000248886"/>
    </source>
</evidence>
<organism evidence="1 2">
    <name type="scientific">Acidithiobacillus ferrooxidans</name>
    <name type="common">Thiobacillus ferrooxidans</name>
    <dbReference type="NCBI Taxonomy" id="920"/>
    <lineage>
        <taxon>Bacteria</taxon>
        <taxon>Pseudomonadati</taxon>
        <taxon>Pseudomonadota</taxon>
        <taxon>Acidithiobacillia</taxon>
        <taxon>Acidithiobacillales</taxon>
        <taxon>Acidithiobacillaceae</taxon>
        <taxon>Acidithiobacillus</taxon>
    </lineage>
</organism>
<evidence type="ECO:0008006" key="3">
    <source>
        <dbReference type="Google" id="ProtNLM"/>
    </source>
</evidence>
<name>A0A2W1KLL3_ACIFR</name>
<dbReference type="OrthoDB" id="3235173at2"/>
<dbReference type="EMBL" id="QKQP01000007">
    <property type="protein sequence ID" value="PZD80241.1"/>
    <property type="molecule type" value="Genomic_DNA"/>
</dbReference>
<reference evidence="1 2" key="1">
    <citation type="submission" date="2018-06" db="EMBL/GenBank/DDBJ databases">
        <title>Draft sequence of Acidithiobacillus ferrooxidans CCM 4253.</title>
        <authorList>
            <person name="Moya-Beltran A."/>
            <person name="Castro M."/>
            <person name="Covarrubias P.C."/>
            <person name="Issotta F."/>
            <person name="Janiczek O."/>
            <person name="Mandl M."/>
            <person name="Kucera J."/>
            <person name="Quatrini R."/>
        </authorList>
    </citation>
    <scope>NUCLEOTIDE SEQUENCE [LARGE SCALE GENOMIC DNA]</scope>
    <source>
        <strain evidence="1 2">CCM 4253</strain>
    </source>
</reference>
<dbReference type="NCBIfam" id="NF047376">
    <property type="entry name" value="TAA_AbiEi"/>
    <property type="match status" value="1"/>
</dbReference>
<accession>A0A2W1KLL3</accession>
<dbReference type="InterPro" id="IPR059220">
    <property type="entry name" value="AbiEi"/>
</dbReference>
<protein>
    <recommendedName>
        <fullName evidence="3">Transcriptional regulator</fullName>
    </recommendedName>
</protein>
<comment type="caution">
    <text evidence="1">The sequence shown here is derived from an EMBL/GenBank/DDBJ whole genome shotgun (WGS) entry which is preliminary data.</text>
</comment>